<gene>
    <name evidence="4" type="ORF">PLEPLA_LOCUS20327</name>
</gene>
<feature type="compositionally biased region" description="Basic and acidic residues" evidence="3">
    <location>
        <begin position="258"/>
        <end position="267"/>
    </location>
</feature>
<sequence length="476" mass="52390">MLTSSEVEDEVDHSFFDSDADDGSVSREGRETTENAPVKEKLPAKQTEKANSGLSQRTYGTKKHRQKVNSNGSSGESKKNSSLSKEESKRRVSNLSPAASMSDKGISSDSSDSEEDYKVLSKRPTKTSMALLDEVNERDIYNQSPDETEEEAGSTSKHSKWRDTQASKKPTRKLRSQIPSSSSTEDSESSSSCSCRKSPIPHKPKKSSLSPQEGRSTQGGAGSQDMTTSCTEESDDTVTNVSPLSSPDITPLQSLDLNHTEAEERGPTEPQQESVPSSGLSETPQYEDSECSFISDSQLGGGPAASYPGRKNRKNFSFNNNDVQRIDQENQRLFRVLSRLSAEPGPESAAKKKTKRAGHSPAMHVHHSAVNRRRDQKRIETENLAFLKRLESAKPSYGMKRSEQEKDYQRLASYYGGPVYPLSRKDRSSFELNSVGPRSASSTRHRSRAVSTTTDSGSTPAPTSQKRCSYSSRFQT</sequence>
<feature type="compositionally biased region" description="Basic and acidic residues" evidence="3">
    <location>
        <begin position="76"/>
        <end position="90"/>
    </location>
</feature>
<name>A0A9N7YI28_PLEPL</name>
<comment type="similarity">
    <text evidence="1">Belongs to the CFAP97 family.</text>
</comment>
<evidence type="ECO:0000256" key="3">
    <source>
        <dbReference type="SAM" id="MobiDB-lite"/>
    </source>
</evidence>
<evidence type="ECO:0000256" key="2">
    <source>
        <dbReference type="ARBA" id="ARBA00021424"/>
    </source>
</evidence>
<feature type="region of interest" description="Disordered" evidence="3">
    <location>
        <begin position="1"/>
        <end position="324"/>
    </location>
</feature>
<feature type="compositionally biased region" description="Low complexity" evidence="3">
    <location>
        <begin position="180"/>
        <end position="198"/>
    </location>
</feature>
<feature type="compositionally biased region" description="Polar residues" evidence="3">
    <location>
        <begin position="49"/>
        <end position="59"/>
    </location>
</feature>
<dbReference type="AlphaFoldDB" id="A0A9N7YI28"/>
<feature type="region of interest" description="Disordered" evidence="3">
    <location>
        <begin position="416"/>
        <end position="476"/>
    </location>
</feature>
<dbReference type="PANTHER" id="PTHR23035:SF1">
    <property type="entry name" value="CILIA- AND FLAGELLA-ASSOCIATED PROTEIN 97"/>
    <property type="match status" value="1"/>
</dbReference>
<organism evidence="4 5">
    <name type="scientific">Pleuronectes platessa</name>
    <name type="common">European plaice</name>
    <dbReference type="NCBI Taxonomy" id="8262"/>
    <lineage>
        <taxon>Eukaryota</taxon>
        <taxon>Metazoa</taxon>
        <taxon>Chordata</taxon>
        <taxon>Craniata</taxon>
        <taxon>Vertebrata</taxon>
        <taxon>Euteleostomi</taxon>
        <taxon>Actinopterygii</taxon>
        <taxon>Neopterygii</taxon>
        <taxon>Teleostei</taxon>
        <taxon>Neoteleostei</taxon>
        <taxon>Acanthomorphata</taxon>
        <taxon>Carangaria</taxon>
        <taxon>Pleuronectiformes</taxon>
        <taxon>Pleuronectoidei</taxon>
        <taxon>Pleuronectidae</taxon>
        <taxon>Pleuronectes</taxon>
    </lineage>
</organism>
<feature type="compositionally biased region" description="Polar residues" evidence="3">
    <location>
        <begin position="223"/>
        <end position="257"/>
    </location>
</feature>
<keyword evidence="5" id="KW-1185">Reference proteome</keyword>
<feature type="compositionally biased region" description="Basic and acidic residues" evidence="3">
    <location>
        <begin position="24"/>
        <end position="48"/>
    </location>
</feature>
<evidence type="ECO:0000313" key="5">
    <source>
        <dbReference type="Proteomes" id="UP001153269"/>
    </source>
</evidence>
<dbReference type="EMBL" id="CADEAL010001424">
    <property type="protein sequence ID" value="CAB1432270.1"/>
    <property type="molecule type" value="Genomic_DNA"/>
</dbReference>
<protein>
    <recommendedName>
        <fullName evidence="2">Cilia- and flagella-associated protein 97</fullName>
    </recommendedName>
</protein>
<evidence type="ECO:0000313" key="4">
    <source>
        <dbReference type="EMBL" id="CAB1432270.1"/>
    </source>
</evidence>
<dbReference type="InterPro" id="IPR038791">
    <property type="entry name" value="Cfap97/Hemingway"/>
</dbReference>
<proteinExistence type="inferred from homology"/>
<feature type="compositionally biased region" description="Polar residues" evidence="3">
    <location>
        <begin position="455"/>
        <end position="476"/>
    </location>
</feature>
<dbReference type="InterPro" id="IPR029488">
    <property type="entry name" value="Hmw/CFAP97"/>
</dbReference>
<feature type="compositionally biased region" description="Basic residues" evidence="3">
    <location>
        <begin position="351"/>
        <end position="376"/>
    </location>
</feature>
<feature type="compositionally biased region" description="Acidic residues" evidence="3">
    <location>
        <begin position="1"/>
        <end position="11"/>
    </location>
</feature>
<feature type="compositionally biased region" description="Polar residues" evidence="3">
    <location>
        <begin position="269"/>
        <end position="284"/>
    </location>
</feature>
<dbReference type="GO" id="GO:0007283">
    <property type="term" value="P:spermatogenesis"/>
    <property type="evidence" value="ECO:0007669"/>
    <property type="project" value="TreeGrafter"/>
</dbReference>
<comment type="caution">
    <text evidence="4">The sequence shown here is derived from an EMBL/GenBank/DDBJ whole genome shotgun (WGS) entry which is preliminary data.</text>
</comment>
<feature type="region of interest" description="Disordered" evidence="3">
    <location>
        <begin position="339"/>
        <end position="378"/>
    </location>
</feature>
<dbReference type="Proteomes" id="UP001153269">
    <property type="component" value="Unassembled WGS sequence"/>
</dbReference>
<accession>A0A9N7YI28</accession>
<reference evidence="4" key="1">
    <citation type="submission" date="2020-03" db="EMBL/GenBank/DDBJ databases">
        <authorList>
            <person name="Weist P."/>
        </authorList>
    </citation>
    <scope>NUCLEOTIDE SEQUENCE</scope>
</reference>
<dbReference type="PANTHER" id="PTHR23035">
    <property type="entry name" value="CILIA- AND FLAGELLA-ASSOCIATED PROTEIN 97-RELATED"/>
    <property type="match status" value="1"/>
</dbReference>
<dbReference type="Pfam" id="PF13879">
    <property type="entry name" value="Hmw_CFAP97"/>
    <property type="match status" value="1"/>
</dbReference>
<evidence type="ECO:0000256" key="1">
    <source>
        <dbReference type="ARBA" id="ARBA00008315"/>
    </source>
</evidence>